<feature type="region of interest" description="Disordered" evidence="1">
    <location>
        <begin position="424"/>
        <end position="472"/>
    </location>
</feature>
<proteinExistence type="predicted"/>
<evidence type="ECO:0000313" key="2">
    <source>
        <dbReference type="Proteomes" id="UP000829291"/>
    </source>
</evidence>
<organism evidence="2 3">
    <name type="scientific">Neodiprion lecontei</name>
    <name type="common">Redheaded pine sawfly</name>
    <dbReference type="NCBI Taxonomy" id="441921"/>
    <lineage>
        <taxon>Eukaryota</taxon>
        <taxon>Metazoa</taxon>
        <taxon>Ecdysozoa</taxon>
        <taxon>Arthropoda</taxon>
        <taxon>Hexapoda</taxon>
        <taxon>Insecta</taxon>
        <taxon>Pterygota</taxon>
        <taxon>Neoptera</taxon>
        <taxon>Endopterygota</taxon>
        <taxon>Hymenoptera</taxon>
        <taxon>Tenthredinoidea</taxon>
        <taxon>Diprionidae</taxon>
        <taxon>Diprioninae</taxon>
        <taxon>Neodiprion</taxon>
    </lineage>
</organism>
<feature type="compositionally biased region" description="Low complexity" evidence="1">
    <location>
        <begin position="426"/>
        <end position="437"/>
    </location>
</feature>
<accession>A0ABM3FED8</accession>
<feature type="compositionally biased region" description="Polar residues" evidence="1">
    <location>
        <begin position="443"/>
        <end position="460"/>
    </location>
</feature>
<dbReference type="RefSeq" id="XP_046586382.1">
    <property type="nucleotide sequence ID" value="XM_046730426.1"/>
</dbReference>
<gene>
    <name evidence="3" type="primary">LOC107217866</name>
</gene>
<evidence type="ECO:0000256" key="1">
    <source>
        <dbReference type="SAM" id="MobiDB-lite"/>
    </source>
</evidence>
<feature type="compositionally biased region" description="Low complexity" evidence="1">
    <location>
        <begin position="515"/>
        <end position="528"/>
    </location>
</feature>
<reference evidence="3" key="1">
    <citation type="submission" date="2025-08" db="UniProtKB">
        <authorList>
            <consortium name="RefSeq"/>
        </authorList>
    </citation>
    <scope>IDENTIFICATION</scope>
    <source>
        <tissue evidence="3">Thorax and Abdomen</tissue>
    </source>
</reference>
<sequence>MSPSFIIELLVTMQRGKSSVNLDASWERAVRANIVNRIHKMTWLKQTSSMQKQNTRKLANDQRVISLKKTDEDYFCGTRKEKKKRKRKEETEQSMEGSKLQQNFLEKKRTEIIKIPSNSAADVFVDKSVWSSDTNVANKLFANVHSVRIDTLTEEEMLSQALAESIATAQLEQFKRLSPKKENRWDALYGDHDDDDAGWDNVQRNMPSPTEKAINNISCRRKSFNDNNKNKNNNTCRKSGILRNCKVNSCTNRSENLDFCFKKRSSMPNEEIKEIRSPRVVAFNESIDVKIASSDSGEDCERSEYHPKKSVATFRMNDSEPPNIDKYGRLDRYSERRLFMGKGARMKEQQYIQNTCSLGVGNVRSRDSVPNNTSSAKVMQTDNVGKSKSGKGSIIDVRSVGTSDQTLKKPLFVKDTKSSIVEESNHSILESSSNNSSADRLSDQSSCAIGSSTESINNCSAPPKSGAETSKRTESKIYALKEVNGTDKICDRNFNAINKVSKSTEPENIHRVQFTSSSTQTSVSEVSENGTESNVPRKKSTYMQNLQEEREDQKLESKICYSADNVTESTLQGNKFDSEANYGVWVMMRENPCMANIPATNLQYTDSVFVIENQKSPSPVPSQNSHPRCMTGMESNFDRQNSLALNINFDDTQNQDLLALYNQFALHENGLIHQLTNYNAYPLPDHPNVEKEMQCQQGDCAHSVNPSGTQYLPYQNVCPMINSPYGPFDYVQDDKNVFSSTPIDNESLFMNNKILPPFDPQIYQEKIRSEKSTHRWIKNDKLPPGFAKHRAIRKNDDENNQLIINSLAVNMSENNREEVQKPKSIRPRNENYCAENLPSHYTQNNPDYYDTRAHSFSPCAKQQTHKLPTRFQNQGAAKRPTSLPIPHPILGASLHRQEPQGKIIDVDIELERLKLNGNSESRWTDESISIQNLIESMIPSIYKNNYRVQDEQSPISESYHLPGFNNVINRHHKVNMTNPNHLPVNLDPSVQIMQDVSPGSSDVDFPQFQSNMINSGNTTPLTSMVPPNMNANTCHNIQNLQQSNVASPTNAYRTVEMMQCQDSQEIQRPLSNHCVHAIGRGRGRFPKRESQWT</sequence>
<feature type="region of interest" description="Disordered" evidence="1">
    <location>
        <begin position="80"/>
        <end position="100"/>
    </location>
</feature>
<name>A0ABM3FED8_NEOLC</name>
<protein>
    <submittedName>
        <fullName evidence="3">Uncharacterized protein LOC107217866 isoform X1</fullName>
    </submittedName>
</protein>
<evidence type="ECO:0000313" key="3">
    <source>
        <dbReference type="RefSeq" id="XP_046586382.1"/>
    </source>
</evidence>
<dbReference type="Proteomes" id="UP000829291">
    <property type="component" value="Chromosome 2"/>
</dbReference>
<keyword evidence="2" id="KW-1185">Reference proteome</keyword>
<dbReference type="GeneID" id="107217866"/>
<feature type="region of interest" description="Disordered" evidence="1">
    <location>
        <begin position="515"/>
        <end position="538"/>
    </location>
</feature>